<evidence type="ECO:0000256" key="4">
    <source>
        <dbReference type="SAM" id="MobiDB-lite"/>
    </source>
</evidence>
<dbReference type="GO" id="GO:0022627">
    <property type="term" value="C:cytosolic small ribosomal subunit"/>
    <property type="evidence" value="ECO:0007669"/>
    <property type="project" value="TreeGrafter"/>
</dbReference>
<dbReference type="NCBIfam" id="NF005208">
    <property type="entry name" value="PRK06676.1"/>
    <property type="match status" value="1"/>
</dbReference>
<protein>
    <submittedName>
        <fullName evidence="6">30S ribosomal protein S1</fullName>
    </submittedName>
</protein>
<keyword evidence="7" id="KW-1185">Reference proteome</keyword>
<reference evidence="6" key="1">
    <citation type="journal article" date="2022" name="bioRxiv">
        <title>Thiovibrio frasassiensisgen. nov., sp. nov., an autotrophic, elemental sulfur disproportionating bacterium isolated from sulfidic karst sediment, and proposal of Thiovibrionaceae fam. nov.</title>
        <authorList>
            <person name="Aronson H."/>
            <person name="Thomas C."/>
            <person name="Bhattacharyya M."/>
            <person name="Eckstein S."/>
            <person name="Jensen S."/>
            <person name="Barco R."/>
            <person name="Macalady J."/>
            <person name="Amend J."/>
        </authorList>
    </citation>
    <scope>NUCLEOTIDE SEQUENCE</scope>
    <source>
        <strain evidence="6">RS19-109</strain>
    </source>
</reference>
<evidence type="ECO:0000313" key="7">
    <source>
        <dbReference type="Proteomes" id="UP001154240"/>
    </source>
</evidence>
<dbReference type="InterPro" id="IPR012340">
    <property type="entry name" value="NA-bd_OB-fold"/>
</dbReference>
<name>A0A9X4MIP3_9BACT</name>
<dbReference type="InterPro" id="IPR035104">
    <property type="entry name" value="Ribosomal_protein_S1-like"/>
</dbReference>
<dbReference type="InterPro" id="IPR050437">
    <property type="entry name" value="Ribos_protein_bS1-like"/>
</dbReference>
<dbReference type="Gene3D" id="2.40.50.140">
    <property type="entry name" value="Nucleic acid-binding proteins"/>
    <property type="match status" value="4"/>
</dbReference>
<evidence type="ECO:0000256" key="3">
    <source>
        <dbReference type="ARBA" id="ARBA00023274"/>
    </source>
</evidence>
<dbReference type="SMART" id="SM00316">
    <property type="entry name" value="S1"/>
    <property type="match status" value="4"/>
</dbReference>
<feature type="compositionally biased region" description="Low complexity" evidence="4">
    <location>
        <begin position="355"/>
        <end position="364"/>
    </location>
</feature>
<keyword evidence="2 6" id="KW-0689">Ribosomal protein</keyword>
<dbReference type="PROSITE" id="PS50126">
    <property type="entry name" value="S1"/>
    <property type="match status" value="4"/>
</dbReference>
<organism evidence="6 7">
    <name type="scientific">Thiovibrio frasassiensis</name>
    <dbReference type="NCBI Taxonomy" id="2984131"/>
    <lineage>
        <taxon>Bacteria</taxon>
        <taxon>Pseudomonadati</taxon>
        <taxon>Thermodesulfobacteriota</taxon>
        <taxon>Desulfobulbia</taxon>
        <taxon>Desulfobulbales</taxon>
        <taxon>Thiovibrionaceae</taxon>
        <taxon>Thiovibrio</taxon>
    </lineage>
</organism>
<comment type="similarity">
    <text evidence="1">Belongs to the bacterial ribosomal protein bS1 family.</text>
</comment>
<dbReference type="GO" id="GO:0003735">
    <property type="term" value="F:structural constituent of ribosome"/>
    <property type="evidence" value="ECO:0007669"/>
    <property type="project" value="TreeGrafter"/>
</dbReference>
<evidence type="ECO:0000256" key="2">
    <source>
        <dbReference type="ARBA" id="ARBA00022980"/>
    </source>
</evidence>
<gene>
    <name evidence="6" type="primary">rpsA</name>
    <name evidence="6" type="ORF">OLX77_08780</name>
</gene>
<accession>A0A9X4MIP3</accession>
<dbReference type="InterPro" id="IPR003029">
    <property type="entry name" value="S1_domain"/>
</dbReference>
<reference evidence="6" key="2">
    <citation type="submission" date="2022-10" db="EMBL/GenBank/DDBJ databases">
        <authorList>
            <person name="Aronson H.S."/>
        </authorList>
    </citation>
    <scope>NUCLEOTIDE SEQUENCE</scope>
    <source>
        <strain evidence="6">RS19-109</strain>
    </source>
</reference>
<feature type="domain" description="S1 motif" evidence="5">
    <location>
        <begin position="282"/>
        <end position="352"/>
    </location>
</feature>
<keyword evidence="3" id="KW-0687">Ribonucleoprotein</keyword>
<dbReference type="CDD" id="cd04465">
    <property type="entry name" value="S1_RPS1_repeat_ec2_hs2"/>
    <property type="match status" value="1"/>
</dbReference>
<evidence type="ECO:0000259" key="5">
    <source>
        <dbReference type="PROSITE" id="PS50126"/>
    </source>
</evidence>
<feature type="domain" description="S1 motif" evidence="5">
    <location>
        <begin position="197"/>
        <end position="265"/>
    </location>
</feature>
<dbReference type="GO" id="GO:0003729">
    <property type="term" value="F:mRNA binding"/>
    <property type="evidence" value="ECO:0007669"/>
    <property type="project" value="TreeGrafter"/>
</dbReference>
<dbReference type="CDD" id="cd05688">
    <property type="entry name" value="S1_RPS1_repeat_ec3"/>
    <property type="match status" value="2"/>
</dbReference>
<dbReference type="GO" id="GO:0006412">
    <property type="term" value="P:translation"/>
    <property type="evidence" value="ECO:0007669"/>
    <property type="project" value="TreeGrafter"/>
</dbReference>
<feature type="domain" description="S1 motif" evidence="5">
    <location>
        <begin position="109"/>
        <end position="176"/>
    </location>
</feature>
<dbReference type="SUPFAM" id="SSF50249">
    <property type="entry name" value="Nucleic acid-binding proteins"/>
    <property type="match status" value="4"/>
</dbReference>
<dbReference type="RefSeq" id="WP_307633218.1">
    <property type="nucleotide sequence ID" value="NZ_JAPHEH010000001.1"/>
</dbReference>
<evidence type="ECO:0000313" key="6">
    <source>
        <dbReference type="EMBL" id="MDG4476248.1"/>
    </source>
</evidence>
<feature type="domain" description="S1 motif" evidence="5">
    <location>
        <begin position="28"/>
        <end position="93"/>
    </location>
</feature>
<dbReference type="PANTHER" id="PTHR10724">
    <property type="entry name" value="30S RIBOSOMAL PROTEIN S1"/>
    <property type="match status" value="1"/>
</dbReference>
<proteinExistence type="inferred from homology"/>
<dbReference type="PANTHER" id="PTHR10724:SF7">
    <property type="entry name" value="SMALL RIBOSOMAL SUBUNIT PROTEIN BS1C"/>
    <property type="match status" value="1"/>
</dbReference>
<dbReference type="EMBL" id="JAPHEH010000001">
    <property type="protein sequence ID" value="MDG4476248.1"/>
    <property type="molecule type" value="Genomic_DNA"/>
</dbReference>
<dbReference type="Proteomes" id="UP001154240">
    <property type="component" value="Unassembled WGS sequence"/>
</dbReference>
<sequence>MTMTDDNKSFAEMFQETASGPKERLRPGQKIEATVVRIAKEWIFLDLGAKSEGAVAKNEFTDAEGNLTVAEGDRVQVYFLSEKNNERLFTSKVSGGALAGHLDEACQSGIPVEGTVTSEIKGGFEVRFSGSVRAFCPFSQMDIRRIENNEEYIGNKFVFKVTKFSEHGKNIVVSRRALLEEERAQQKEGLRDSLAIGQTVKGVITSIRDFGAFVDIGGIEGLIPVSEIAWGRIEDIHERISVGQEVTVTVLKLDWDQDRFSFSLKDSLPDPWDGISGMFSEGSVVTGKVVRLTEFGAFVALAPGIDGLVHISKLGAGRRISHPREVVQVGDALEVKIDSVDPEKKRLSLSLPLPAKAEGAAQTGKAGGKKERGGGEGENQGDFRQYIAEKKKESKPMGTFADLFSKGQTK</sequence>
<comment type="caution">
    <text evidence="6">The sequence shown here is derived from an EMBL/GenBank/DDBJ whole genome shotgun (WGS) entry which is preliminary data.</text>
</comment>
<dbReference type="AlphaFoldDB" id="A0A9X4MIP3"/>
<dbReference type="Pfam" id="PF00575">
    <property type="entry name" value="S1"/>
    <property type="match status" value="4"/>
</dbReference>
<feature type="region of interest" description="Disordered" evidence="4">
    <location>
        <begin position="351"/>
        <end position="410"/>
    </location>
</feature>
<evidence type="ECO:0000256" key="1">
    <source>
        <dbReference type="ARBA" id="ARBA00006767"/>
    </source>
</evidence>
<dbReference type="PRINTS" id="PR00681">
    <property type="entry name" value="RIBOSOMALS1"/>
</dbReference>